<evidence type="ECO:0000313" key="4">
    <source>
        <dbReference type="Proteomes" id="UP000254040"/>
    </source>
</evidence>
<reference evidence="1 3" key="1">
    <citation type="submission" date="2015-11" db="EMBL/GenBank/DDBJ databases">
        <title>Genomic analysis of 38 Legionella species identifies large and diverse effector repertoires.</title>
        <authorList>
            <person name="Burstein D."/>
            <person name="Amaro F."/>
            <person name="Zusman T."/>
            <person name="Lifshitz Z."/>
            <person name="Cohen O."/>
            <person name="Gilbert J.A."/>
            <person name="Pupko T."/>
            <person name="Shuman H.A."/>
            <person name="Segal G."/>
        </authorList>
    </citation>
    <scope>NUCLEOTIDE SEQUENCE [LARGE SCALE GENOMIC DNA]</scope>
    <source>
        <strain evidence="1 3">ATCC 43877</strain>
    </source>
</reference>
<reference evidence="2 4" key="2">
    <citation type="submission" date="2018-06" db="EMBL/GenBank/DDBJ databases">
        <authorList>
            <consortium name="Pathogen Informatics"/>
            <person name="Doyle S."/>
        </authorList>
    </citation>
    <scope>NUCLEOTIDE SEQUENCE [LARGE SCALE GENOMIC DNA]</scope>
    <source>
        <strain evidence="2 4">NCTC12239</strain>
    </source>
</reference>
<organism evidence="2 4">
    <name type="scientific">Legionella moravica</name>
    <dbReference type="NCBI Taxonomy" id="39962"/>
    <lineage>
        <taxon>Bacteria</taxon>
        <taxon>Pseudomonadati</taxon>
        <taxon>Pseudomonadota</taxon>
        <taxon>Gammaproteobacteria</taxon>
        <taxon>Legionellales</taxon>
        <taxon>Legionellaceae</taxon>
        <taxon>Legionella</taxon>
    </lineage>
</organism>
<evidence type="ECO:0000313" key="2">
    <source>
        <dbReference type="EMBL" id="STX61643.1"/>
    </source>
</evidence>
<dbReference type="Proteomes" id="UP000254040">
    <property type="component" value="Unassembled WGS sequence"/>
</dbReference>
<name>A0A378JSM9_9GAMM</name>
<dbReference type="Proteomes" id="UP000054985">
    <property type="component" value="Unassembled WGS sequence"/>
</dbReference>
<gene>
    <name evidence="1" type="ORF">Lmor_0443</name>
    <name evidence="2" type="ORF">NCTC12239_00560</name>
</gene>
<evidence type="ECO:0000313" key="1">
    <source>
        <dbReference type="EMBL" id="KTD37580.1"/>
    </source>
</evidence>
<dbReference type="RefSeq" id="WP_028383217.1">
    <property type="nucleotide sequence ID" value="NZ_CAAAJG010000071.1"/>
</dbReference>
<dbReference type="EMBL" id="LNYN01000012">
    <property type="protein sequence ID" value="KTD37580.1"/>
    <property type="molecule type" value="Genomic_DNA"/>
</dbReference>
<accession>A0A378JSM9</accession>
<dbReference type="EMBL" id="UGOG01000001">
    <property type="protein sequence ID" value="STX61643.1"/>
    <property type="molecule type" value="Genomic_DNA"/>
</dbReference>
<dbReference type="AlphaFoldDB" id="A0A378JSM9"/>
<dbReference type="OrthoDB" id="5631934at2"/>
<keyword evidence="3" id="KW-1185">Reference proteome</keyword>
<evidence type="ECO:0000313" key="3">
    <source>
        <dbReference type="Proteomes" id="UP000054985"/>
    </source>
</evidence>
<sequence length="406" mass="47254">MPPNLISIFPHDFLHKLINFPKETLTNLFKLCQQSAQLFINKELYALDPLVCENACHIRAFTLWHMVHKYQKNNNWHQWEVLIQTIEELIEKINTLPPISEHTKQTIEDYLQENHLYTELDEAFLFDIKFVFLSHVLTLTKKQFPSTSFMLHEKTCLEALNTLGLVHNKIKSLVSSAQKELSAMSCHFIQKKSQLSSNTILNQLLVTRYDDHKRSYLPQYATAKVILLSALQDNTPVIIKLSRYVQHHYHDELILGFMPSFDKKEFCFTTQINAQFETAIICEGVIDYSKTAEAPSTLLNRLSRYSLMQILLANFAAHPQFSGNLRHTPCIYKEALQSTSDLKPHIAQEWEEFNQHAYFAKKEGCTLENPSLLFLNHVFCDSVINYQLHNLSIRIPEEMLLDENEL</sequence>
<proteinExistence type="predicted"/>
<protein>
    <submittedName>
        <fullName evidence="2">Uncharacterized protein</fullName>
    </submittedName>
</protein>